<evidence type="ECO:0000259" key="3">
    <source>
        <dbReference type="Pfam" id="PF00085"/>
    </source>
</evidence>
<proteinExistence type="inferred from homology"/>
<dbReference type="InterPro" id="IPR013766">
    <property type="entry name" value="Thioredoxin_domain"/>
</dbReference>
<dbReference type="Proteomes" id="UP000008810">
    <property type="component" value="Chromosome 1"/>
</dbReference>
<gene>
    <name evidence="4" type="ORF">BRADI_1g73806v3</name>
</gene>
<dbReference type="PANTHER" id="PTHR43601:SF35">
    <property type="entry name" value="THIOREDOXIN DOMAIN-CONTAINING PROTEIN"/>
    <property type="match status" value="1"/>
</dbReference>
<protein>
    <recommendedName>
        <fullName evidence="3">Thioredoxin domain-containing protein</fullName>
    </recommendedName>
</protein>
<dbReference type="GO" id="GO:0045454">
    <property type="term" value="P:cell redox homeostasis"/>
    <property type="evidence" value="ECO:0000318"/>
    <property type="project" value="GO_Central"/>
</dbReference>
<comment type="similarity">
    <text evidence="1">Belongs to the thioredoxin family.</text>
</comment>
<dbReference type="STRING" id="15368.A0A0Q3P0A9"/>
<dbReference type="Pfam" id="PF00085">
    <property type="entry name" value="Thioredoxin"/>
    <property type="match status" value="1"/>
</dbReference>
<dbReference type="CDD" id="cd02947">
    <property type="entry name" value="TRX_family"/>
    <property type="match status" value="1"/>
</dbReference>
<accession>A0A0Q3P0A9</accession>
<dbReference type="Gene3D" id="3.40.30.10">
    <property type="entry name" value="Glutaredoxin"/>
    <property type="match status" value="1"/>
</dbReference>
<organism evidence="4">
    <name type="scientific">Brachypodium distachyon</name>
    <name type="common">Purple false brome</name>
    <name type="synonym">Trachynia distachya</name>
    <dbReference type="NCBI Taxonomy" id="15368"/>
    <lineage>
        <taxon>Eukaryota</taxon>
        <taxon>Viridiplantae</taxon>
        <taxon>Streptophyta</taxon>
        <taxon>Embryophyta</taxon>
        <taxon>Tracheophyta</taxon>
        <taxon>Spermatophyta</taxon>
        <taxon>Magnoliopsida</taxon>
        <taxon>Liliopsida</taxon>
        <taxon>Poales</taxon>
        <taxon>Poaceae</taxon>
        <taxon>BOP clade</taxon>
        <taxon>Pooideae</taxon>
        <taxon>Stipodae</taxon>
        <taxon>Brachypodieae</taxon>
        <taxon>Brachypodium</taxon>
    </lineage>
</organism>
<dbReference type="SUPFAM" id="SSF52833">
    <property type="entry name" value="Thioredoxin-like"/>
    <property type="match status" value="1"/>
</dbReference>
<dbReference type="InterPro" id="IPR036249">
    <property type="entry name" value="Thioredoxin-like_sf"/>
</dbReference>
<dbReference type="OrthoDB" id="2121326at2759"/>
<feature type="domain" description="Thioredoxin" evidence="3">
    <location>
        <begin position="63"/>
        <end position="117"/>
    </location>
</feature>
<evidence type="ECO:0000256" key="2">
    <source>
        <dbReference type="ARBA" id="ARBA00023284"/>
    </source>
</evidence>
<evidence type="ECO:0000313" key="5">
    <source>
        <dbReference type="EnsemblPlants" id="KQK23446"/>
    </source>
</evidence>
<dbReference type="GO" id="GO:0009507">
    <property type="term" value="C:chloroplast"/>
    <property type="evidence" value="ECO:0000318"/>
    <property type="project" value="GO_Central"/>
</dbReference>
<feature type="non-terminal residue" evidence="4">
    <location>
        <position position="146"/>
    </location>
</feature>
<dbReference type="InParanoid" id="A0A0Q3P0A9"/>
<reference evidence="4 5" key="1">
    <citation type="journal article" date="2010" name="Nature">
        <title>Genome sequencing and analysis of the model grass Brachypodium distachyon.</title>
        <authorList>
            <consortium name="International Brachypodium Initiative"/>
        </authorList>
    </citation>
    <scope>NUCLEOTIDE SEQUENCE [LARGE SCALE GENOMIC DNA]</scope>
    <source>
        <strain evidence="4 5">Bd21</strain>
    </source>
</reference>
<reference evidence="5" key="3">
    <citation type="submission" date="2018-08" db="UniProtKB">
        <authorList>
            <consortium name="EnsemblPlants"/>
        </authorList>
    </citation>
    <scope>IDENTIFICATION</scope>
    <source>
        <strain evidence="5">cv. Bd21</strain>
    </source>
</reference>
<keyword evidence="6" id="KW-1185">Reference proteome</keyword>
<reference evidence="4" key="2">
    <citation type="submission" date="2017-06" db="EMBL/GenBank/DDBJ databases">
        <title>WGS assembly of Brachypodium distachyon.</title>
        <authorList>
            <consortium name="The International Brachypodium Initiative"/>
            <person name="Lucas S."/>
            <person name="Harmon-Smith M."/>
            <person name="Lail K."/>
            <person name="Tice H."/>
            <person name="Grimwood J."/>
            <person name="Bruce D."/>
            <person name="Barry K."/>
            <person name="Shu S."/>
            <person name="Lindquist E."/>
            <person name="Wang M."/>
            <person name="Pitluck S."/>
            <person name="Vogel J.P."/>
            <person name="Garvin D.F."/>
            <person name="Mockler T.C."/>
            <person name="Schmutz J."/>
            <person name="Rokhsar D."/>
            <person name="Bevan M.W."/>
        </authorList>
    </citation>
    <scope>NUCLEOTIDE SEQUENCE</scope>
    <source>
        <strain evidence="4">Bd21</strain>
    </source>
</reference>
<dbReference type="AlphaFoldDB" id="A0A0Q3P0A9"/>
<dbReference type="PANTHER" id="PTHR43601">
    <property type="entry name" value="THIOREDOXIN, MITOCHONDRIAL"/>
    <property type="match status" value="1"/>
</dbReference>
<keyword evidence="2" id="KW-0676">Redox-active center</keyword>
<dbReference type="EnsemblPlants" id="KQK23446">
    <property type="protein sequence ID" value="KQK23446"/>
    <property type="gene ID" value="BRADI_1g73806v3"/>
</dbReference>
<dbReference type="EMBL" id="CM000880">
    <property type="protein sequence ID" value="KQK23446.1"/>
    <property type="molecule type" value="Genomic_DNA"/>
</dbReference>
<evidence type="ECO:0000313" key="4">
    <source>
        <dbReference type="EMBL" id="KQK23446.1"/>
    </source>
</evidence>
<dbReference type="Gramene" id="KQK23446">
    <property type="protein sequence ID" value="KQK23446"/>
    <property type="gene ID" value="BRADI_1g73806v3"/>
</dbReference>
<feature type="non-terminal residue" evidence="4">
    <location>
        <position position="1"/>
    </location>
</feature>
<evidence type="ECO:0000313" key="6">
    <source>
        <dbReference type="Proteomes" id="UP000008810"/>
    </source>
</evidence>
<evidence type="ECO:0000256" key="1">
    <source>
        <dbReference type="ARBA" id="ARBA00008987"/>
    </source>
</evidence>
<name>A0A0Q3P0A9_BRADI</name>
<sequence>WNHNVIKGQLLLLKEKVASTGRHITKTVPEKSIDYFEETCKGCIMHVQVTKKWKLTRSLLLFPSCGACKALQYKVCQLAGKHPQLQFLIGSHDEQKEICHRLNVHVLPLFHFYRGAEGCTSSFSCTILTNHRLKDVLKMHALQPEK</sequence>